<sequence length="92" mass="10294">MTGAGGSALFRFRRDADDGAVQFQRAPAVFCREADIREPWRCYGGFPFMVRQNADVRADVVGGVQMCGKGAARRDVEPRHRLPTVARRRARV</sequence>
<accession>A0A7J0BVR1</accession>
<dbReference type="EMBL" id="BLVP01000010">
    <property type="protein sequence ID" value="GFM37810.1"/>
    <property type="molecule type" value="Genomic_DNA"/>
</dbReference>
<dbReference type="AlphaFoldDB" id="A0A7J0BVR1"/>
<dbReference type="Proteomes" id="UP000503820">
    <property type="component" value="Unassembled WGS sequence"/>
</dbReference>
<evidence type="ECO:0000313" key="1">
    <source>
        <dbReference type="EMBL" id="GFM37810.1"/>
    </source>
</evidence>
<organism evidence="1 2">
    <name type="scientific">Desulfovibrio psychrotolerans</name>
    <dbReference type="NCBI Taxonomy" id="415242"/>
    <lineage>
        <taxon>Bacteria</taxon>
        <taxon>Pseudomonadati</taxon>
        <taxon>Thermodesulfobacteriota</taxon>
        <taxon>Desulfovibrionia</taxon>
        <taxon>Desulfovibrionales</taxon>
        <taxon>Desulfovibrionaceae</taxon>
        <taxon>Desulfovibrio</taxon>
    </lineage>
</organism>
<protein>
    <submittedName>
        <fullName evidence="1">Uncharacterized protein</fullName>
    </submittedName>
</protein>
<keyword evidence="2" id="KW-1185">Reference proteome</keyword>
<proteinExistence type="predicted"/>
<name>A0A7J0BVR1_9BACT</name>
<reference evidence="1 2" key="1">
    <citation type="submission" date="2020-05" db="EMBL/GenBank/DDBJ databases">
        <title>Draft genome sequence of Desulfovibrio psychrotolerans JS1T.</title>
        <authorList>
            <person name="Ueno A."/>
            <person name="Tamazawa S."/>
            <person name="Tamamura S."/>
            <person name="Murakami T."/>
            <person name="Kiyama T."/>
            <person name="Inomata H."/>
            <person name="Amano Y."/>
            <person name="Miyakawa K."/>
            <person name="Tamaki H."/>
            <person name="Naganuma T."/>
            <person name="Kaneko K."/>
        </authorList>
    </citation>
    <scope>NUCLEOTIDE SEQUENCE [LARGE SCALE GENOMIC DNA]</scope>
    <source>
        <strain evidence="1 2">JS1</strain>
    </source>
</reference>
<evidence type="ECO:0000313" key="2">
    <source>
        <dbReference type="Proteomes" id="UP000503820"/>
    </source>
</evidence>
<gene>
    <name evidence="1" type="ORF">DSM19430T_24940</name>
</gene>
<comment type="caution">
    <text evidence="1">The sequence shown here is derived from an EMBL/GenBank/DDBJ whole genome shotgun (WGS) entry which is preliminary data.</text>
</comment>